<evidence type="ECO:0000256" key="13">
    <source>
        <dbReference type="SAM" id="SignalP"/>
    </source>
</evidence>
<comment type="caution">
    <text evidence="15">The sequence shown here is derived from an EMBL/GenBank/DDBJ whole genome shotgun (WGS) entry which is preliminary data.</text>
</comment>
<feature type="region of interest" description="Disordered" evidence="12">
    <location>
        <begin position="491"/>
        <end position="581"/>
    </location>
</feature>
<reference evidence="15 16" key="1">
    <citation type="journal article" date="2024" name="Front Chem Biol">
        <title>Unveiling the potential of Daldinia eschscholtzii MFLUCC 19-0629 through bioactivity and bioinformatics studies for enhanced sustainable agriculture production.</title>
        <authorList>
            <person name="Brooks S."/>
            <person name="Weaver J.A."/>
            <person name="Klomchit A."/>
            <person name="Alharthi S.A."/>
            <person name="Onlamun T."/>
            <person name="Nurani R."/>
            <person name="Vong T.K."/>
            <person name="Alberti F."/>
            <person name="Greco C."/>
        </authorList>
    </citation>
    <scope>NUCLEOTIDE SEQUENCE [LARGE SCALE GENOMIC DNA]</scope>
    <source>
        <strain evidence="15">MFLUCC 19-0629</strain>
    </source>
</reference>
<keyword evidence="9" id="KW-0449">Lipoprotein</keyword>
<keyword evidence="13" id="KW-0732">Signal</keyword>
<comment type="similarity">
    <text evidence="2">Belongs to the peptidase A1 family.</text>
</comment>
<comment type="subcellular location">
    <subcellularLocation>
        <location evidence="1">Cell membrane</location>
    </subcellularLocation>
</comment>
<keyword evidence="6" id="KW-0378">Hydrolase</keyword>
<dbReference type="Pfam" id="PF00026">
    <property type="entry name" value="Asp"/>
    <property type="match status" value="1"/>
</dbReference>
<feature type="domain" description="Peptidase A1" evidence="14">
    <location>
        <begin position="189"/>
        <end position="488"/>
    </location>
</feature>
<feature type="disulfide bond" evidence="11">
    <location>
        <begin position="220"/>
        <end position="225"/>
    </location>
</feature>
<organism evidence="15 16">
    <name type="scientific">Daldinia eschscholtzii</name>
    <dbReference type="NCBI Taxonomy" id="292717"/>
    <lineage>
        <taxon>Eukaryota</taxon>
        <taxon>Fungi</taxon>
        <taxon>Dikarya</taxon>
        <taxon>Ascomycota</taxon>
        <taxon>Pezizomycotina</taxon>
        <taxon>Sordariomycetes</taxon>
        <taxon>Xylariomycetidae</taxon>
        <taxon>Xylariales</taxon>
        <taxon>Hypoxylaceae</taxon>
        <taxon>Daldinia</taxon>
    </lineage>
</organism>
<evidence type="ECO:0000256" key="3">
    <source>
        <dbReference type="ARBA" id="ARBA00022475"/>
    </source>
</evidence>
<evidence type="ECO:0000256" key="10">
    <source>
        <dbReference type="PIRSR" id="PIRSR601461-1"/>
    </source>
</evidence>
<gene>
    <name evidence="15" type="ORF">Daesc_003463</name>
</gene>
<evidence type="ECO:0000256" key="1">
    <source>
        <dbReference type="ARBA" id="ARBA00004236"/>
    </source>
</evidence>
<accession>A0AAX6MT70</accession>
<feature type="compositionally biased region" description="Low complexity" evidence="12">
    <location>
        <begin position="491"/>
        <end position="534"/>
    </location>
</feature>
<dbReference type="GO" id="GO:0005886">
    <property type="term" value="C:plasma membrane"/>
    <property type="evidence" value="ECO:0007669"/>
    <property type="project" value="UniProtKB-SubCell"/>
</dbReference>
<dbReference type="GO" id="GO:0006508">
    <property type="term" value="P:proteolysis"/>
    <property type="evidence" value="ECO:0007669"/>
    <property type="project" value="UniProtKB-KW"/>
</dbReference>
<keyword evidence="16" id="KW-1185">Reference proteome</keyword>
<dbReference type="GO" id="GO:0004190">
    <property type="term" value="F:aspartic-type endopeptidase activity"/>
    <property type="evidence" value="ECO:0007669"/>
    <property type="project" value="UniProtKB-KW"/>
</dbReference>
<evidence type="ECO:0000256" key="2">
    <source>
        <dbReference type="ARBA" id="ARBA00007447"/>
    </source>
</evidence>
<dbReference type="FunFam" id="2.40.70.10:FF:000060">
    <property type="entry name" value="Aspartic-type endopeptidase ctsD"/>
    <property type="match status" value="1"/>
</dbReference>
<evidence type="ECO:0000256" key="4">
    <source>
        <dbReference type="ARBA" id="ARBA00022670"/>
    </source>
</evidence>
<proteinExistence type="inferred from homology"/>
<dbReference type="EMBL" id="JBANMG010000003">
    <property type="protein sequence ID" value="KAK6955819.1"/>
    <property type="molecule type" value="Genomic_DNA"/>
</dbReference>
<keyword evidence="7" id="KW-0472">Membrane</keyword>
<evidence type="ECO:0000256" key="8">
    <source>
        <dbReference type="ARBA" id="ARBA00023180"/>
    </source>
</evidence>
<evidence type="ECO:0000259" key="14">
    <source>
        <dbReference type="PROSITE" id="PS51767"/>
    </source>
</evidence>
<dbReference type="AlphaFoldDB" id="A0AAX6MT70"/>
<dbReference type="PANTHER" id="PTHR47966">
    <property type="entry name" value="BETA-SITE APP-CLEAVING ENZYME, ISOFORM A-RELATED"/>
    <property type="match status" value="1"/>
</dbReference>
<dbReference type="Proteomes" id="UP001369815">
    <property type="component" value="Unassembled WGS sequence"/>
</dbReference>
<evidence type="ECO:0000256" key="6">
    <source>
        <dbReference type="ARBA" id="ARBA00022801"/>
    </source>
</evidence>
<keyword evidence="5" id="KW-0064">Aspartyl protease</keyword>
<dbReference type="InterPro" id="IPR021109">
    <property type="entry name" value="Peptidase_aspartic_dom_sf"/>
</dbReference>
<keyword evidence="3" id="KW-1003">Cell membrane</keyword>
<evidence type="ECO:0000313" key="15">
    <source>
        <dbReference type="EMBL" id="KAK6955819.1"/>
    </source>
</evidence>
<evidence type="ECO:0000256" key="7">
    <source>
        <dbReference type="ARBA" id="ARBA00023136"/>
    </source>
</evidence>
<feature type="compositionally biased region" description="Low complexity" evidence="12">
    <location>
        <begin position="563"/>
        <end position="580"/>
    </location>
</feature>
<evidence type="ECO:0000313" key="16">
    <source>
        <dbReference type="Proteomes" id="UP001369815"/>
    </source>
</evidence>
<feature type="signal peptide" evidence="13">
    <location>
        <begin position="1"/>
        <end position="20"/>
    </location>
</feature>
<keyword evidence="11" id="KW-1015">Disulfide bond</keyword>
<dbReference type="InterPro" id="IPR033121">
    <property type="entry name" value="PEPTIDASE_A1"/>
</dbReference>
<feature type="chain" id="PRO_5043758123" description="Peptidase A1 domain-containing protein" evidence="13">
    <location>
        <begin position="21"/>
        <end position="603"/>
    </location>
</feature>
<keyword evidence="8" id="KW-0325">Glycoprotein</keyword>
<feature type="active site" evidence="10">
    <location>
        <position position="383"/>
    </location>
</feature>
<dbReference type="PANTHER" id="PTHR47966:SF75">
    <property type="entry name" value="ENDOPEPTIDASE (CTSD), PUTATIVE (AFU_ORTHOLOGUE AFUA_4G07040)-RELATED"/>
    <property type="match status" value="1"/>
</dbReference>
<keyword evidence="4" id="KW-0645">Protease</keyword>
<evidence type="ECO:0000256" key="5">
    <source>
        <dbReference type="ARBA" id="ARBA00022750"/>
    </source>
</evidence>
<dbReference type="SUPFAM" id="SSF50630">
    <property type="entry name" value="Acid proteases"/>
    <property type="match status" value="1"/>
</dbReference>
<dbReference type="PROSITE" id="PS51767">
    <property type="entry name" value="PEPTIDASE_A1"/>
    <property type="match status" value="1"/>
</dbReference>
<dbReference type="InterPro" id="IPR034164">
    <property type="entry name" value="Pepsin-like_dom"/>
</dbReference>
<dbReference type="InterPro" id="IPR001461">
    <property type="entry name" value="Aspartic_peptidase_A1"/>
</dbReference>
<evidence type="ECO:0000256" key="9">
    <source>
        <dbReference type="ARBA" id="ARBA00023288"/>
    </source>
</evidence>
<protein>
    <recommendedName>
        <fullName evidence="14">Peptidase A1 domain-containing protein</fullName>
    </recommendedName>
</protein>
<dbReference type="PRINTS" id="PR00792">
    <property type="entry name" value="PEPSIN"/>
</dbReference>
<evidence type="ECO:0000256" key="11">
    <source>
        <dbReference type="PIRSR" id="PIRSR601461-2"/>
    </source>
</evidence>
<evidence type="ECO:0000256" key="12">
    <source>
        <dbReference type="SAM" id="MobiDB-lite"/>
    </source>
</evidence>
<feature type="active site" evidence="10">
    <location>
        <position position="207"/>
    </location>
</feature>
<dbReference type="Gene3D" id="2.40.70.10">
    <property type="entry name" value="Acid Proteases"/>
    <property type="match status" value="2"/>
</dbReference>
<sequence>MHQSKLSLQLLLWGSALVRGLPTDQSLEAREPVNDIGFVTFKSKAHTHKFEKRDPVNDIGFVTFKSKAHTHNFGKREAANDIGFVTFKSKAHTHNYEKREESSGSSPQLGFVTFKMSSKQTASEGSRADKVSRAAQSLAAKYGSKVPTRSTSEDSALLSRANNYNVDTADKPSVSNAAGISQDGTDYSYFLEAAFGSEGKKMYMLVDTGASTTWVMGSGCTTGACTKHNTFGPNDSKTYKDSGEEYSVEYGSGEVSGHVVTDSINIAGLEVTMPFGVANVTSDQFSQFPFEGILGLSMVDGTWLTNLKDANLIDSNVFGIALNRKADGANDGEIAFGAPNKAKYTGDISYTGLKSEDSWAIPMDDVSFGGKSAGVKGRLAYIDTGTTFVFGPPDDVAALYKLIPGSKTIDNGETYTVPCDTNGEVSFSFSGKTYTVSSKDFITAPNQGTCFGSVYGMEFVPGAWLLGDMFLKNVYSVFDMDQKQIGFAARATSSSDSSSSASPSGTSTASPSGSSTSGSATATATSDGASPTGSTSGGSGVGLTPEGTPAGDGSGGGSGSGSGTSPTDSAPGSTTSPDSAGVKLSAMGIYTSLMCILIIGMVM</sequence>
<dbReference type="CDD" id="cd05471">
    <property type="entry name" value="pepsin_like"/>
    <property type="match status" value="1"/>
</dbReference>
<feature type="compositionally biased region" description="Gly residues" evidence="12">
    <location>
        <begin position="550"/>
        <end position="562"/>
    </location>
</feature>
<name>A0AAX6MT70_9PEZI</name>